<keyword evidence="2" id="KW-1185">Reference proteome</keyword>
<dbReference type="KEGG" id="dmm:dnm_068740"/>
<accession>A0A975BST3</accession>
<sequence>MDALEDVIREERNRLSLAISEDEWDLLRALTKNKKIHKYENYHSLLRNLFVLEYKDDDGSWFDVNPVLAEAKELDR</sequence>
<name>A0A975BST3_9BACT</name>
<organism evidence="1 2">
    <name type="scientific">Desulfonema magnum</name>
    <dbReference type="NCBI Taxonomy" id="45655"/>
    <lineage>
        <taxon>Bacteria</taxon>
        <taxon>Pseudomonadati</taxon>
        <taxon>Thermodesulfobacteriota</taxon>
        <taxon>Desulfobacteria</taxon>
        <taxon>Desulfobacterales</taxon>
        <taxon>Desulfococcaceae</taxon>
        <taxon>Desulfonema</taxon>
    </lineage>
</organism>
<dbReference type="RefSeq" id="WP_207678841.1">
    <property type="nucleotide sequence ID" value="NZ_CP061800.1"/>
</dbReference>
<dbReference type="AlphaFoldDB" id="A0A975BST3"/>
<evidence type="ECO:0000313" key="1">
    <source>
        <dbReference type="EMBL" id="QTA90812.1"/>
    </source>
</evidence>
<dbReference type="EMBL" id="CP061800">
    <property type="protein sequence ID" value="QTA90812.1"/>
    <property type="molecule type" value="Genomic_DNA"/>
</dbReference>
<reference evidence="1" key="1">
    <citation type="journal article" date="2021" name="Microb. Physiol.">
        <title>Proteogenomic Insights into the Physiology of Marine, Sulfate-Reducing, Filamentous Desulfonema limicola and Desulfonema magnum.</title>
        <authorList>
            <person name="Schnaars V."/>
            <person name="Wohlbrand L."/>
            <person name="Scheve S."/>
            <person name="Hinrichs C."/>
            <person name="Reinhardt R."/>
            <person name="Rabus R."/>
        </authorList>
    </citation>
    <scope>NUCLEOTIDE SEQUENCE</scope>
    <source>
        <strain evidence="1">4be13</strain>
    </source>
</reference>
<proteinExistence type="predicted"/>
<evidence type="ECO:0000313" key="2">
    <source>
        <dbReference type="Proteomes" id="UP000663722"/>
    </source>
</evidence>
<gene>
    <name evidence="1" type="ORF">dnm_068740</name>
</gene>
<protein>
    <submittedName>
        <fullName evidence="1">Uncharacterized protein</fullName>
    </submittedName>
</protein>
<dbReference type="Proteomes" id="UP000663722">
    <property type="component" value="Chromosome"/>
</dbReference>